<keyword evidence="12" id="KW-0539">Nucleus</keyword>
<feature type="domain" description="C2H2-type" evidence="14">
    <location>
        <begin position="341"/>
        <end position="368"/>
    </location>
</feature>
<dbReference type="Gene3D" id="3.30.160.60">
    <property type="entry name" value="Classic Zinc Finger"/>
    <property type="match status" value="3"/>
</dbReference>
<evidence type="ECO:0000256" key="4">
    <source>
        <dbReference type="ARBA" id="ARBA00013638"/>
    </source>
</evidence>
<keyword evidence="9 13" id="KW-0863">Zinc-finger</keyword>
<name>A0A8J6HKY2_TENMO</name>
<comment type="function">
    <text evidence="1">Gap class segmentation protein that controls development of head structures.</text>
</comment>
<keyword evidence="8" id="KW-0677">Repeat</keyword>
<dbReference type="FunFam" id="3.30.160.60:FF:002203">
    <property type="entry name" value="Zinc finger protein 142-like Protein"/>
    <property type="match status" value="1"/>
</dbReference>
<feature type="domain" description="C2H2-type" evidence="14">
    <location>
        <begin position="278"/>
        <end position="305"/>
    </location>
</feature>
<dbReference type="Proteomes" id="UP000719412">
    <property type="component" value="Unassembled WGS sequence"/>
</dbReference>
<evidence type="ECO:0000256" key="5">
    <source>
        <dbReference type="ARBA" id="ARBA00022473"/>
    </source>
</evidence>
<reference evidence="15" key="2">
    <citation type="submission" date="2021-08" db="EMBL/GenBank/DDBJ databases">
        <authorList>
            <person name="Eriksson T."/>
        </authorList>
    </citation>
    <scope>NUCLEOTIDE SEQUENCE</scope>
    <source>
        <strain evidence="15">Stoneville</strain>
        <tissue evidence="15">Whole head</tissue>
    </source>
</reference>
<evidence type="ECO:0000256" key="8">
    <source>
        <dbReference type="ARBA" id="ARBA00022737"/>
    </source>
</evidence>
<dbReference type="SMART" id="SM00355">
    <property type="entry name" value="ZnF_C2H2"/>
    <property type="match status" value="5"/>
</dbReference>
<evidence type="ECO:0000259" key="14">
    <source>
        <dbReference type="PROSITE" id="PS50157"/>
    </source>
</evidence>
<keyword evidence="11" id="KW-0238">DNA-binding</keyword>
<evidence type="ECO:0000256" key="2">
    <source>
        <dbReference type="ARBA" id="ARBA00004123"/>
    </source>
</evidence>
<organism evidence="15 16">
    <name type="scientific">Tenebrio molitor</name>
    <name type="common">Yellow mealworm beetle</name>
    <dbReference type="NCBI Taxonomy" id="7067"/>
    <lineage>
        <taxon>Eukaryota</taxon>
        <taxon>Metazoa</taxon>
        <taxon>Ecdysozoa</taxon>
        <taxon>Arthropoda</taxon>
        <taxon>Hexapoda</taxon>
        <taxon>Insecta</taxon>
        <taxon>Pterygota</taxon>
        <taxon>Neoptera</taxon>
        <taxon>Endopterygota</taxon>
        <taxon>Coleoptera</taxon>
        <taxon>Polyphaga</taxon>
        <taxon>Cucujiformia</taxon>
        <taxon>Tenebrionidae</taxon>
        <taxon>Tenebrio</taxon>
    </lineage>
</organism>
<sequence>MWSDSITHCEKLITQDWQKLMGNFSYRDIPPIIISLADSDDSDDEASLSESASDVLSFSDHEQIANLCEYDVSEAPEVIIVEIGMNESDDPVRGENEEEMGEDWNIKMANLEHTGSILKCECGRIHDYDRCPYVSRSRFFHQFPLFSCETSSLEKYICKECDFETDLLIIFNQHIREHHRKRIDEPKNDLAVKSYICRECSFETYSTLVWIKHSNSLCLKTKEDFDKVTFGKEAKLRLFTEDIQWFRCAKCNYKTNRRYILKHHDRMKHTLNEETSWFRCEHCAYKTKLKCALRRHMTIHKSDEETKWFDCFNCEYRTRRKGNLRRHMLLKHTTPEAVQWFACDKCQYQSKTKDDLNRHVKVHHSDVAVKIKEKIEWLKCDKCDFKAKQRRRSVVVAVRTVLLQNKTETLS</sequence>
<evidence type="ECO:0000256" key="11">
    <source>
        <dbReference type="ARBA" id="ARBA00023125"/>
    </source>
</evidence>
<comment type="caution">
    <text evidence="15">The sequence shown here is derived from an EMBL/GenBank/DDBJ whole genome shotgun (WGS) entry which is preliminary data.</text>
</comment>
<proteinExistence type="inferred from homology"/>
<evidence type="ECO:0000256" key="12">
    <source>
        <dbReference type="ARBA" id="ARBA00023242"/>
    </source>
</evidence>
<dbReference type="InterPro" id="IPR013087">
    <property type="entry name" value="Znf_C2H2_type"/>
</dbReference>
<evidence type="ECO:0000256" key="13">
    <source>
        <dbReference type="PROSITE-ProRule" id="PRU00042"/>
    </source>
</evidence>
<dbReference type="PANTHER" id="PTHR24392:SF49">
    <property type="entry name" value="PROTEIN HUNCHBACK"/>
    <property type="match status" value="1"/>
</dbReference>
<dbReference type="PROSITE" id="PS50157">
    <property type="entry name" value="ZINC_FINGER_C2H2_2"/>
    <property type="match status" value="4"/>
</dbReference>
<evidence type="ECO:0000256" key="3">
    <source>
        <dbReference type="ARBA" id="ARBA00007746"/>
    </source>
</evidence>
<dbReference type="AlphaFoldDB" id="A0A8J6HKY2"/>
<comment type="similarity">
    <text evidence="3">Belongs to the hunchback C2H2-type zinc-finger protein family.</text>
</comment>
<protein>
    <recommendedName>
        <fullName evidence="4">Protein hunchback</fullName>
    </recommendedName>
</protein>
<gene>
    <name evidence="15" type="ORF">GEV33_005830</name>
</gene>
<keyword evidence="16" id="KW-1185">Reference proteome</keyword>
<dbReference type="GO" id="GO:0008270">
    <property type="term" value="F:zinc ion binding"/>
    <property type="evidence" value="ECO:0007669"/>
    <property type="project" value="UniProtKB-KW"/>
</dbReference>
<evidence type="ECO:0000256" key="10">
    <source>
        <dbReference type="ARBA" id="ARBA00022833"/>
    </source>
</evidence>
<dbReference type="EMBL" id="JABDTM020020597">
    <property type="protein sequence ID" value="KAH0816961.1"/>
    <property type="molecule type" value="Genomic_DNA"/>
</dbReference>
<evidence type="ECO:0000313" key="16">
    <source>
        <dbReference type="Proteomes" id="UP000719412"/>
    </source>
</evidence>
<evidence type="ECO:0000256" key="6">
    <source>
        <dbReference type="ARBA" id="ARBA00022492"/>
    </source>
</evidence>
<evidence type="ECO:0000256" key="9">
    <source>
        <dbReference type="ARBA" id="ARBA00022771"/>
    </source>
</evidence>
<comment type="subcellular location">
    <subcellularLocation>
        <location evidence="2">Nucleus</location>
    </subcellularLocation>
</comment>
<evidence type="ECO:0000256" key="7">
    <source>
        <dbReference type="ARBA" id="ARBA00022723"/>
    </source>
</evidence>
<dbReference type="PANTHER" id="PTHR24392">
    <property type="entry name" value="ZINC FINGER PROTEIN"/>
    <property type="match status" value="1"/>
</dbReference>
<dbReference type="SUPFAM" id="SSF57667">
    <property type="entry name" value="beta-beta-alpha zinc fingers"/>
    <property type="match status" value="1"/>
</dbReference>
<evidence type="ECO:0000313" key="15">
    <source>
        <dbReference type="EMBL" id="KAH0816961.1"/>
    </source>
</evidence>
<keyword evidence="5" id="KW-0217">Developmental protein</keyword>
<feature type="domain" description="C2H2-type" evidence="14">
    <location>
        <begin position="309"/>
        <end position="337"/>
    </location>
</feature>
<keyword evidence="6" id="KW-0302">Gap protein</keyword>
<accession>A0A8J6HKY2</accession>
<feature type="domain" description="C2H2-type" evidence="14">
    <location>
        <begin position="246"/>
        <end position="274"/>
    </location>
</feature>
<dbReference type="GO" id="GO:0005634">
    <property type="term" value="C:nucleus"/>
    <property type="evidence" value="ECO:0007669"/>
    <property type="project" value="UniProtKB-SubCell"/>
</dbReference>
<keyword evidence="10" id="KW-0862">Zinc</keyword>
<reference evidence="15" key="1">
    <citation type="journal article" date="2020" name="J Insects Food Feed">
        <title>The yellow mealworm (Tenebrio molitor) genome: a resource for the emerging insects as food and feed industry.</title>
        <authorList>
            <person name="Eriksson T."/>
            <person name="Andere A."/>
            <person name="Kelstrup H."/>
            <person name="Emery V."/>
            <person name="Picard C."/>
        </authorList>
    </citation>
    <scope>NUCLEOTIDE SEQUENCE</scope>
    <source>
        <strain evidence="15">Stoneville</strain>
        <tissue evidence="15">Whole head</tissue>
    </source>
</reference>
<keyword evidence="7" id="KW-0479">Metal-binding</keyword>
<dbReference type="GO" id="GO:0003677">
    <property type="term" value="F:DNA binding"/>
    <property type="evidence" value="ECO:0007669"/>
    <property type="project" value="UniProtKB-KW"/>
</dbReference>
<dbReference type="GO" id="GO:0035282">
    <property type="term" value="P:segmentation"/>
    <property type="evidence" value="ECO:0007669"/>
    <property type="project" value="UniProtKB-KW"/>
</dbReference>
<evidence type="ECO:0000256" key="1">
    <source>
        <dbReference type="ARBA" id="ARBA00003983"/>
    </source>
</evidence>
<dbReference type="InterPro" id="IPR036236">
    <property type="entry name" value="Znf_C2H2_sf"/>
</dbReference>